<gene>
    <name evidence="8" type="ORF">HWQ14_20500</name>
</gene>
<evidence type="ECO:0000313" key="9">
    <source>
        <dbReference type="Proteomes" id="UP000509421"/>
    </source>
</evidence>
<dbReference type="EMBL" id="CP056117">
    <property type="protein sequence ID" value="QKZ99884.1"/>
    <property type="molecule type" value="Genomic_DNA"/>
</dbReference>
<organism evidence="8 9">
    <name type="scientific">Enterobacter cloacae</name>
    <dbReference type="NCBI Taxonomy" id="550"/>
    <lineage>
        <taxon>Bacteria</taxon>
        <taxon>Pseudomonadati</taxon>
        <taxon>Pseudomonadota</taxon>
        <taxon>Gammaproteobacteria</taxon>
        <taxon>Enterobacterales</taxon>
        <taxon>Enterobacteriaceae</taxon>
        <taxon>Enterobacter</taxon>
        <taxon>Enterobacter cloacae complex</taxon>
    </lineage>
</organism>
<reference evidence="8 9" key="1">
    <citation type="submission" date="2020-06" db="EMBL/GenBank/DDBJ databases">
        <title>Long-read sequencing of DSM26481-BlokeschLab.</title>
        <authorList>
            <person name="Blokesch M."/>
        </authorList>
    </citation>
    <scope>NUCLEOTIDE SEQUENCE [LARGE SCALE GENOMIC DNA]</scope>
    <source>
        <strain evidence="8 9">DSM 26481</strain>
    </source>
</reference>
<evidence type="ECO:0000256" key="2">
    <source>
        <dbReference type="ARBA" id="ARBA00006671"/>
    </source>
</evidence>
<accession>A0A7H8UK34</accession>
<protein>
    <submittedName>
        <fullName evidence="8">Fimbrial protein</fullName>
    </submittedName>
</protein>
<evidence type="ECO:0000259" key="6">
    <source>
        <dbReference type="Pfam" id="PF00419"/>
    </source>
</evidence>
<dbReference type="InterPro" id="IPR054160">
    <property type="entry name" value="MrkD_recept-bd"/>
</dbReference>
<dbReference type="Gene3D" id="2.60.40.1090">
    <property type="entry name" value="Fimbrial-type adhesion domain"/>
    <property type="match status" value="1"/>
</dbReference>
<evidence type="ECO:0000313" key="8">
    <source>
        <dbReference type="EMBL" id="QKZ99884.1"/>
    </source>
</evidence>
<sequence length="339" mass="35379">MRLFEVKMNILRFAFAMVVLLSGACLMPHAQAATTCDSTDLPYTLDAGTLSVPTTLDIGGIIPGSAKTHTVNGSCVGPMTNHTIISCYYGTGTEVPGMPGVYSTNVDGIGIELLNSNGQIVRGKGYSCDTSATPVGTVSSDSGQTFSFSYTQRLIKTASHIGSGTLSAAMDPFGFGVFRSVGISGARNTSHYSATVSERTATCSIDPLNLTVSLGDFPVSQFTHVGSYTAWKYFSITTTCTEEVNLTASVTSANGVNGVNGQFGDVLNLTPGSDSATGVGVRMLLDGVDLKYDFPIPVGGRAEPGVPDVIPFAVQYYQTDATVTAGKANTIATIDLEYQ</sequence>
<evidence type="ECO:0000256" key="3">
    <source>
        <dbReference type="ARBA" id="ARBA00022729"/>
    </source>
</evidence>
<evidence type="ECO:0000256" key="5">
    <source>
        <dbReference type="SAM" id="SignalP"/>
    </source>
</evidence>
<dbReference type="PROSITE" id="PS51257">
    <property type="entry name" value="PROKAR_LIPOPROTEIN"/>
    <property type="match status" value="1"/>
</dbReference>
<dbReference type="GO" id="GO:0043709">
    <property type="term" value="P:cell adhesion involved in single-species biofilm formation"/>
    <property type="evidence" value="ECO:0007669"/>
    <property type="project" value="TreeGrafter"/>
</dbReference>
<name>A0A7H8UK34_ENTCL</name>
<dbReference type="SUPFAM" id="SSF49401">
    <property type="entry name" value="Bacterial adhesins"/>
    <property type="match status" value="2"/>
</dbReference>
<dbReference type="Pfam" id="PF00419">
    <property type="entry name" value="Fimbrial"/>
    <property type="match status" value="1"/>
</dbReference>
<dbReference type="PANTHER" id="PTHR33420:SF3">
    <property type="entry name" value="FIMBRIAL SUBUNIT ELFA"/>
    <property type="match status" value="1"/>
</dbReference>
<keyword evidence="3 5" id="KW-0732">Signal</keyword>
<dbReference type="InterPro" id="IPR000259">
    <property type="entry name" value="Adhesion_dom_fimbrial"/>
</dbReference>
<feature type="domain" description="MrkD-like receptor binding" evidence="7">
    <location>
        <begin position="45"/>
        <end position="168"/>
    </location>
</feature>
<dbReference type="InterPro" id="IPR008966">
    <property type="entry name" value="Adhesion_dom_sf"/>
</dbReference>
<feature type="chain" id="PRO_5028852543" evidence="5">
    <location>
        <begin position="33"/>
        <end position="339"/>
    </location>
</feature>
<feature type="domain" description="Fimbrial-type adhesion" evidence="6">
    <location>
        <begin position="191"/>
        <end position="339"/>
    </location>
</feature>
<dbReference type="AlphaFoldDB" id="A0A7H8UK34"/>
<proteinExistence type="inferred from homology"/>
<dbReference type="GO" id="GO:0009289">
    <property type="term" value="C:pilus"/>
    <property type="evidence" value="ECO:0007669"/>
    <property type="project" value="UniProtKB-SubCell"/>
</dbReference>
<evidence type="ECO:0000256" key="1">
    <source>
        <dbReference type="ARBA" id="ARBA00004561"/>
    </source>
</evidence>
<dbReference type="Gene3D" id="2.60.40.3310">
    <property type="match status" value="1"/>
</dbReference>
<dbReference type="Pfam" id="PF22003">
    <property type="entry name" value="MrkDrd"/>
    <property type="match status" value="1"/>
</dbReference>
<evidence type="ECO:0000256" key="4">
    <source>
        <dbReference type="ARBA" id="ARBA00023263"/>
    </source>
</evidence>
<evidence type="ECO:0000259" key="7">
    <source>
        <dbReference type="Pfam" id="PF22003"/>
    </source>
</evidence>
<comment type="similarity">
    <text evidence="2">Belongs to the fimbrial protein family.</text>
</comment>
<comment type="subcellular location">
    <subcellularLocation>
        <location evidence="1">Fimbrium</location>
    </subcellularLocation>
</comment>
<dbReference type="Proteomes" id="UP000509421">
    <property type="component" value="Chromosome"/>
</dbReference>
<dbReference type="InterPro" id="IPR036937">
    <property type="entry name" value="Adhesion_dom_fimbrial_sf"/>
</dbReference>
<keyword evidence="4" id="KW-0281">Fimbrium</keyword>
<dbReference type="PANTHER" id="PTHR33420">
    <property type="entry name" value="FIMBRIAL SUBUNIT ELFA-RELATED"/>
    <property type="match status" value="1"/>
</dbReference>
<feature type="signal peptide" evidence="5">
    <location>
        <begin position="1"/>
        <end position="32"/>
    </location>
</feature>
<dbReference type="InterPro" id="IPR050263">
    <property type="entry name" value="Bact_Fimbrial_Adh_Pro"/>
</dbReference>